<evidence type="ECO:0000313" key="3">
    <source>
        <dbReference type="Proteomes" id="UP001301769"/>
    </source>
</evidence>
<dbReference type="AlphaFoldDB" id="A0AAN6XTU1"/>
<keyword evidence="3" id="KW-1185">Reference proteome</keyword>
<gene>
    <name evidence="2" type="ORF">QBC37DRAFT_434886</name>
</gene>
<dbReference type="EMBL" id="MU858404">
    <property type="protein sequence ID" value="KAK4206475.1"/>
    <property type="molecule type" value="Genomic_DNA"/>
</dbReference>
<evidence type="ECO:0000256" key="1">
    <source>
        <dbReference type="SAM" id="MobiDB-lite"/>
    </source>
</evidence>
<protein>
    <submittedName>
        <fullName evidence="2">Uncharacterized protein</fullName>
    </submittedName>
</protein>
<evidence type="ECO:0000313" key="2">
    <source>
        <dbReference type="EMBL" id="KAK4206475.1"/>
    </source>
</evidence>
<proteinExistence type="predicted"/>
<dbReference type="Proteomes" id="UP001301769">
    <property type="component" value="Unassembled WGS sequence"/>
</dbReference>
<organism evidence="2 3">
    <name type="scientific">Rhypophila decipiens</name>
    <dbReference type="NCBI Taxonomy" id="261697"/>
    <lineage>
        <taxon>Eukaryota</taxon>
        <taxon>Fungi</taxon>
        <taxon>Dikarya</taxon>
        <taxon>Ascomycota</taxon>
        <taxon>Pezizomycotina</taxon>
        <taxon>Sordariomycetes</taxon>
        <taxon>Sordariomycetidae</taxon>
        <taxon>Sordariales</taxon>
        <taxon>Naviculisporaceae</taxon>
        <taxon>Rhypophila</taxon>
    </lineage>
</organism>
<sequence length="213" mass="23908">MAGSQPVSKEEAQTPQRSATQENVLRAGRSMPNTSRVSKSTPPKSKSKPASSSTDIDNDDHRIKTDVLIAIKPIHLANIVSQKKNHEYRKYRLHDKVVRLWLYETKEGGEGRASITHIAVIPEGIRHTPGDVPAEPFGIGNDDFNAGLKQSKYGYPVLGVYELVKPVTLDEMKSRWDMGAPMGWRYIRADLWVDRWGAGIDDNDRAEKVTRVF</sequence>
<accession>A0AAN6XTU1</accession>
<reference evidence="2" key="1">
    <citation type="journal article" date="2023" name="Mol. Phylogenet. Evol.">
        <title>Genome-scale phylogeny and comparative genomics of the fungal order Sordariales.</title>
        <authorList>
            <person name="Hensen N."/>
            <person name="Bonometti L."/>
            <person name="Westerberg I."/>
            <person name="Brannstrom I.O."/>
            <person name="Guillou S."/>
            <person name="Cros-Aarteil S."/>
            <person name="Calhoun S."/>
            <person name="Haridas S."/>
            <person name="Kuo A."/>
            <person name="Mondo S."/>
            <person name="Pangilinan J."/>
            <person name="Riley R."/>
            <person name="LaButti K."/>
            <person name="Andreopoulos B."/>
            <person name="Lipzen A."/>
            <person name="Chen C."/>
            <person name="Yan M."/>
            <person name="Daum C."/>
            <person name="Ng V."/>
            <person name="Clum A."/>
            <person name="Steindorff A."/>
            <person name="Ohm R.A."/>
            <person name="Martin F."/>
            <person name="Silar P."/>
            <person name="Natvig D.O."/>
            <person name="Lalanne C."/>
            <person name="Gautier V."/>
            <person name="Ament-Velasquez S.L."/>
            <person name="Kruys A."/>
            <person name="Hutchinson M.I."/>
            <person name="Powell A.J."/>
            <person name="Barry K."/>
            <person name="Miller A.N."/>
            <person name="Grigoriev I.V."/>
            <person name="Debuchy R."/>
            <person name="Gladieux P."/>
            <person name="Hiltunen Thoren M."/>
            <person name="Johannesson H."/>
        </authorList>
    </citation>
    <scope>NUCLEOTIDE SEQUENCE</scope>
    <source>
        <strain evidence="2">PSN293</strain>
    </source>
</reference>
<name>A0AAN6XTU1_9PEZI</name>
<feature type="compositionally biased region" description="Polar residues" evidence="1">
    <location>
        <begin position="13"/>
        <end position="23"/>
    </location>
</feature>
<feature type="region of interest" description="Disordered" evidence="1">
    <location>
        <begin position="1"/>
        <end position="59"/>
    </location>
</feature>
<comment type="caution">
    <text evidence="2">The sequence shown here is derived from an EMBL/GenBank/DDBJ whole genome shotgun (WGS) entry which is preliminary data.</text>
</comment>
<reference evidence="2" key="2">
    <citation type="submission" date="2023-05" db="EMBL/GenBank/DDBJ databases">
        <authorList>
            <consortium name="Lawrence Berkeley National Laboratory"/>
            <person name="Steindorff A."/>
            <person name="Hensen N."/>
            <person name="Bonometti L."/>
            <person name="Westerberg I."/>
            <person name="Brannstrom I.O."/>
            <person name="Guillou S."/>
            <person name="Cros-Aarteil S."/>
            <person name="Calhoun S."/>
            <person name="Haridas S."/>
            <person name="Kuo A."/>
            <person name="Mondo S."/>
            <person name="Pangilinan J."/>
            <person name="Riley R."/>
            <person name="Labutti K."/>
            <person name="Andreopoulos B."/>
            <person name="Lipzen A."/>
            <person name="Chen C."/>
            <person name="Yanf M."/>
            <person name="Daum C."/>
            <person name="Ng V."/>
            <person name="Clum A."/>
            <person name="Ohm R."/>
            <person name="Martin F."/>
            <person name="Silar P."/>
            <person name="Natvig D."/>
            <person name="Lalanne C."/>
            <person name="Gautier V."/>
            <person name="Ament-Velasquez S.L."/>
            <person name="Kruys A."/>
            <person name="Hutchinson M.I."/>
            <person name="Powell A.J."/>
            <person name="Barry K."/>
            <person name="Miller A.N."/>
            <person name="Grigoriev I.V."/>
            <person name="Debuchy R."/>
            <person name="Gladieux P."/>
            <person name="Thoren M.H."/>
            <person name="Johannesson H."/>
        </authorList>
    </citation>
    <scope>NUCLEOTIDE SEQUENCE</scope>
    <source>
        <strain evidence="2">PSN293</strain>
    </source>
</reference>
<feature type="compositionally biased region" description="Low complexity" evidence="1">
    <location>
        <begin position="34"/>
        <end position="54"/>
    </location>
</feature>